<dbReference type="AlphaFoldDB" id="A0A0L0F3K1"/>
<proteinExistence type="predicted"/>
<feature type="compositionally biased region" description="Acidic residues" evidence="1">
    <location>
        <begin position="57"/>
        <end position="68"/>
    </location>
</feature>
<sequence>MGSAACPVSYNPADYLIDCVAQHESQGESGRNHGNGPDAPDAPTRGADRTPLLGAEGQEEDDQSERYA</sequence>
<gene>
    <name evidence="2" type="ORF">SARC_16153</name>
</gene>
<dbReference type="EMBL" id="KQ249066">
    <property type="protein sequence ID" value="KNC71310.1"/>
    <property type="molecule type" value="Genomic_DNA"/>
</dbReference>
<dbReference type="RefSeq" id="XP_014145212.1">
    <property type="nucleotide sequence ID" value="XM_014289737.1"/>
</dbReference>
<organism evidence="2 3">
    <name type="scientific">Sphaeroforma arctica JP610</name>
    <dbReference type="NCBI Taxonomy" id="667725"/>
    <lineage>
        <taxon>Eukaryota</taxon>
        <taxon>Ichthyosporea</taxon>
        <taxon>Ichthyophonida</taxon>
        <taxon>Sphaeroforma</taxon>
    </lineage>
</organism>
<dbReference type="Proteomes" id="UP000054560">
    <property type="component" value="Unassembled WGS sequence"/>
</dbReference>
<keyword evidence="3" id="KW-1185">Reference proteome</keyword>
<feature type="non-terminal residue" evidence="2">
    <location>
        <position position="68"/>
    </location>
</feature>
<evidence type="ECO:0000313" key="3">
    <source>
        <dbReference type="Proteomes" id="UP000054560"/>
    </source>
</evidence>
<evidence type="ECO:0000313" key="2">
    <source>
        <dbReference type="EMBL" id="KNC71310.1"/>
    </source>
</evidence>
<evidence type="ECO:0000256" key="1">
    <source>
        <dbReference type="SAM" id="MobiDB-lite"/>
    </source>
</evidence>
<feature type="region of interest" description="Disordered" evidence="1">
    <location>
        <begin position="21"/>
        <end position="68"/>
    </location>
</feature>
<dbReference type="GeneID" id="25916657"/>
<accession>A0A0L0F3K1</accession>
<protein>
    <submittedName>
        <fullName evidence="2">Uncharacterized protein</fullName>
    </submittedName>
</protein>
<name>A0A0L0F3K1_9EUKA</name>
<reference evidence="2 3" key="1">
    <citation type="submission" date="2011-02" db="EMBL/GenBank/DDBJ databases">
        <title>The Genome Sequence of Sphaeroforma arctica JP610.</title>
        <authorList>
            <consortium name="The Broad Institute Genome Sequencing Platform"/>
            <person name="Russ C."/>
            <person name="Cuomo C."/>
            <person name="Young S.K."/>
            <person name="Zeng Q."/>
            <person name="Gargeya S."/>
            <person name="Alvarado L."/>
            <person name="Berlin A."/>
            <person name="Chapman S.B."/>
            <person name="Chen Z."/>
            <person name="Freedman E."/>
            <person name="Gellesch M."/>
            <person name="Goldberg J."/>
            <person name="Griggs A."/>
            <person name="Gujja S."/>
            <person name="Heilman E."/>
            <person name="Heiman D."/>
            <person name="Howarth C."/>
            <person name="Mehta T."/>
            <person name="Neiman D."/>
            <person name="Pearson M."/>
            <person name="Roberts A."/>
            <person name="Saif S."/>
            <person name="Shea T."/>
            <person name="Shenoy N."/>
            <person name="Sisk P."/>
            <person name="Stolte C."/>
            <person name="Sykes S."/>
            <person name="White J."/>
            <person name="Yandava C."/>
            <person name="Burger G."/>
            <person name="Gray M.W."/>
            <person name="Holland P.W.H."/>
            <person name="King N."/>
            <person name="Lang F.B.F."/>
            <person name="Roger A.J."/>
            <person name="Ruiz-Trillo I."/>
            <person name="Haas B."/>
            <person name="Nusbaum C."/>
            <person name="Birren B."/>
        </authorList>
    </citation>
    <scope>NUCLEOTIDE SEQUENCE [LARGE SCALE GENOMIC DNA]</scope>
    <source>
        <strain evidence="2 3">JP610</strain>
    </source>
</reference>